<gene>
    <name evidence="1" type="ORF">CVM52_13920</name>
</gene>
<evidence type="ECO:0000313" key="2">
    <source>
        <dbReference type="Proteomes" id="UP000231553"/>
    </source>
</evidence>
<dbReference type="RefSeq" id="WP_100163102.1">
    <property type="nucleotide sequence ID" value="NZ_PGTB01000058.1"/>
</dbReference>
<sequence>MSKKGLYATAAGTVACALAIGYVMQETGEMPGTRSAPVLAPAPVEQATLAPQHGVNDLDLDGISLTSAPNTPDLGDLLDPIVGLAAFNPKIPAQDMPGLETPQLGCEVSANAAPAPMASVALSIDAPCNRNQRVTIHHTGMMVTETTDEDGALSATFPALSPKAVFIVEFEDGMGTVVTADVPELKEFDRVVLQWQGDSGFQIHAREFGAAYGTPGHVWSGDRAQADAGGAVMQLGARDTLTPYLAEVYTYPTGSSQRDGSVALTVEAEVTEVNCGRDIAAQTIELRGGMSPQTQDLVLSMPDCAARGDFLVLNNLLDDLKIAAK</sequence>
<keyword evidence="2" id="KW-1185">Reference proteome</keyword>
<dbReference type="Proteomes" id="UP000231553">
    <property type="component" value="Unassembled WGS sequence"/>
</dbReference>
<comment type="caution">
    <text evidence="1">The sequence shown here is derived from an EMBL/GenBank/DDBJ whole genome shotgun (WGS) entry which is preliminary data.</text>
</comment>
<dbReference type="PROSITE" id="PS51257">
    <property type="entry name" value="PROKAR_LIPOPROTEIN"/>
    <property type="match status" value="1"/>
</dbReference>
<evidence type="ECO:0000313" key="1">
    <source>
        <dbReference type="EMBL" id="PJE36067.1"/>
    </source>
</evidence>
<protein>
    <recommendedName>
        <fullName evidence="3">Translocase</fullName>
    </recommendedName>
</protein>
<reference evidence="1 2" key="1">
    <citation type="journal article" date="2018" name="Int. J. Syst. Evol. Microbiol.">
        <title>Pseudooceanicola lipolyticus sp. nov., a marine alphaproteobacterium, reclassification of Oceanicola flagellatus as Pseudooceanicola flagellatus comb. nov. and emended description of the genus Pseudooceanicola.</title>
        <authorList>
            <person name="Huang M.-M."/>
            <person name="Guo L.-L."/>
            <person name="Wu Y.-H."/>
            <person name="Lai Q.-L."/>
            <person name="Shao Z.-Z."/>
            <person name="Wang C.-S."/>
            <person name="Wu M."/>
            <person name="Xu X.-W."/>
        </authorList>
    </citation>
    <scope>NUCLEOTIDE SEQUENCE [LARGE SCALE GENOMIC DNA]</scope>
    <source>
        <strain evidence="1 2">157</strain>
    </source>
</reference>
<proteinExistence type="predicted"/>
<dbReference type="AlphaFoldDB" id="A0A2M8IZX0"/>
<organism evidence="1 2">
    <name type="scientific">Pseudooceanicola lipolyticus</name>
    <dbReference type="NCBI Taxonomy" id="2029104"/>
    <lineage>
        <taxon>Bacteria</taxon>
        <taxon>Pseudomonadati</taxon>
        <taxon>Pseudomonadota</taxon>
        <taxon>Alphaproteobacteria</taxon>
        <taxon>Rhodobacterales</taxon>
        <taxon>Paracoccaceae</taxon>
        <taxon>Pseudooceanicola</taxon>
    </lineage>
</organism>
<dbReference type="OrthoDB" id="7956241at2"/>
<dbReference type="EMBL" id="PGTB01000058">
    <property type="protein sequence ID" value="PJE36067.1"/>
    <property type="molecule type" value="Genomic_DNA"/>
</dbReference>
<name>A0A2M8IZX0_9RHOB</name>
<accession>A0A2M8IZX0</accession>
<evidence type="ECO:0008006" key="3">
    <source>
        <dbReference type="Google" id="ProtNLM"/>
    </source>
</evidence>